<comment type="catalytic activity">
    <reaction evidence="20">
        <text>[GlcNAc-(1-&gt;4)-Mur2Ac(oyl-L-Ala-gamma-D-Glu-L-Lys-D-Ala-D-Ala)](n)-di-trans,octa-cis-undecaprenyl diphosphate + beta-D-GlcNAc-(1-&gt;4)-Mur2Ac(oyl-L-Ala-gamma-D-Glu-L-Lys-D-Ala-D-Ala)-di-trans,octa-cis-undecaprenyl diphosphate = [GlcNAc-(1-&gt;4)-Mur2Ac(oyl-L-Ala-gamma-D-Glu-L-Lys-D-Ala-D-Ala)](n+1)-di-trans,octa-cis-undecaprenyl diphosphate + di-trans,octa-cis-undecaprenyl diphosphate + H(+)</text>
        <dbReference type="Rhea" id="RHEA:23708"/>
        <dbReference type="Rhea" id="RHEA-COMP:9602"/>
        <dbReference type="Rhea" id="RHEA-COMP:9603"/>
        <dbReference type="ChEBI" id="CHEBI:15378"/>
        <dbReference type="ChEBI" id="CHEBI:58405"/>
        <dbReference type="ChEBI" id="CHEBI:60033"/>
        <dbReference type="ChEBI" id="CHEBI:78435"/>
        <dbReference type="EC" id="2.4.99.28"/>
    </reaction>
</comment>
<feature type="transmembrane region" description="Helical" evidence="21">
    <location>
        <begin position="21"/>
        <end position="40"/>
    </location>
</feature>
<dbReference type="KEGG" id="mcg:GL4_1576"/>
<protein>
    <recommendedName>
        <fullName evidence="17">Probable peptidoglycan glycosyltransferase FtsW</fullName>
        <ecNumber evidence="19">2.4.99.28</ecNumber>
    </recommendedName>
    <alternativeName>
        <fullName evidence="18">Cell division protein FtsW</fullName>
    </alternativeName>
    <alternativeName>
        <fullName evidence="15">Cell wall polymerase</fullName>
    </alternativeName>
    <alternativeName>
        <fullName evidence="14">Peptidoglycan polymerase</fullName>
    </alternativeName>
</protein>
<name>A0A0A8K2M6_9HYPH</name>
<dbReference type="InterPro" id="IPR001182">
    <property type="entry name" value="FtsW/RodA"/>
</dbReference>
<evidence type="ECO:0000256" key="10">
    <source>
        <dbReference type="ARBA" id="ARBA00022989"/>
    </source>
</evidence>
<keyword evidence="9" id="KW-0573">Peptidoglycan synthesis</keyword>
<evidence type="ECO:0000256" key="9">
    <source>
        <dbReference type="ARBA" id="ARBA00022984"/>
    </source>
</evidence>
<dbReference type="GO" id="GO:0008360">
    <property type="term" value="P:regulation of cell shape"/>
    <property type="evidence" value="ECO:0007669"/>
    <property type="project" value="UniProtKB-KW"/>
</dbReference>
<evidence type="ECO:0000256" key="2">
    <source>
        <dbReference type="ARBA" id="ARBA00004752"/>
    </source>
</evidence>
<keyword evidence="4 22" id="KW-0132">Cell division</keyword>
<keyword evidence="12" id="KW-0131">Cell cycle</keyword>
<evidence type="ECO:0000256" key="14">
    <source>
        <dbReference type="ARBA" id="ARBA00032370"/>
    </source>
</evidence>
<dbReference type="Pfam" id="PF01098">
    <property type="entry name" value="FTSW_RODA_SPOVE"/>
    <property type="match status" value="1"/>
</dbReference>
<evidence type="ECO:0000256" key="16">
    <source>
        <dbReference type="ARBA" id="ARBA00038053"/>
    </source>
</evidence>
<dbReference type="InterPro" id="IPR013437">
    <property type="entry name" value="FtsW"/>
</dbReference>
<proteinExistence type="inferred from homology"/>
<dbReference type="GO" id="GO:0071555">
    <property type="term" value="P:cell wall organization"/>
    <property type="evidence" value="ECO:0007669"/>
    <property type="project" value="UniProtKB-KW"/>
</dbReference>
<dbReference type="STRING" id="1384459.GL4_1576"/>
<evidence type="ECO:0000313" key="22">
    <source>
        <dbReference type="EMBL" id="BAQ17031.1"/>
    </source>
</evidence>
<dbReference type="Proteomes" id="UP000031643">
    <property type="component" value="Chromosome"/>
</dbReference>
<keyword evidence="13" id="KW-0961">Cell wall biogenesis/degradation</keyword>
<evidence type="ECO:0000256" key="15">
    <source>
        <dbReference type="ARBA" id="ARBA00033270"/>
    </source>
</evidence>
<comment type="similarity">
    <text evidence="16">Belongs to the SEDS family. FtsW subfamily.</text>
</comment>
<evidence type="ECO:0000256" key="13">
    <source>
        <dbReference type="ARBA" id="ARBA00023316"/>
    </source>
</evidence>
<feature type="transmembrane region" description="Helical" evidence="21">
    <location>
        <begin position="60"/>
        <end position="77"/>
    </location>
</feature>
<evidence type="ECO:0000256" key="20">
    <source>
        <dbReference type="ARBA" id="ARBA00049902"/>
    </source>
</evidence>
<keyword evidence="8" id="KW-0133">Cell shape</keyword>
<dbReference type="GO" id="GO:0032153">
    <property type="term" value="C:cell division site"/>
    <property type="evidence" value="ECO:0007669"/>
    <property type="project" value="TreeGrafter"/>
</dbReference>
<evidence type="ECO:0000256" key="4">
    <source>
        <dbReference type="ARBA" id="ARBA00022618"/>
    </source>
</evidence>
<keyword evidence="7 21" id="KW-0812">Transmembrane</keyword>
<dbReference type="NCBIfam" id="TIGR02614">
    <property type="entry name" value="ftsW"/>
    <property type="match status" value="1"/>
</dbReference>
<dbReference type="GO" id="GO:0008955">
    <property type="term" value="F:peptidoglycan glycosyltransferase activity"/>
    <property type="evidence" value="ECO:0007669"/>
    <property type="project" value="UniProtKB-EC"/>
</dbReference>
<feature type="transmembrane region" description="Helical" evidence="21">
    <location>
        <begin position="339"/>
        <end position="362"/>
    </location>
</feature>
<dbReference type="AlphaFoldDB" id="A0A0A8K2M6"/>
<dbReference type="RefSeq" id="WP_045369723.1">
    <property type="nucleotide sequence ID" value="NZ_AP014648.1"/>
</dbReference>
<dbReference type="PANTHER" id="PTHR30474">
    <property type="entry name" value="CELL CYCLE PROTEIN"/>
    <property type="match status" value="1"/>
</dbReference>
<dbReference type="GO" id="GO:0051301">
    <property type="term" value="P:cell division"/>
    <property type="evidence" value="ECO:0007669"/>
    <property type="project" value="UniProtKB-KW"/>
</dbReference>
<keyword evidence="3" id="KW-1003">Cell membrane</keyword>
<evidence type="ECO:0000256" key="18">
    <source>
        <dbReference type="ARBA" id="ARBA00041418"/>
    </source>
</evidence>
<evidence type="ECO:0000256" key="8">
    <source>
        <dbReference type="ARBA" id="ARBA00022960"/>
    </source>
</evidence>
<keyword evidence="6" id="KW-0808">Transferase</keyword>
<organism evidence="22 23">
    <name type="scientific">Methyloceanibacter caenitepidi</name>
    <dbReference type="NCBI Taxonomy" id="1384459"/>
    <lineage>
        <taxon>Bacteria</taxon>
        <taxon>Pseudomonadati</taxon>
        <taxon>Pseudomonadota</taxon>
        <taxon>Alphaproteobacteria</taxon>
        <taxon>Hyphomicrobiales</taxon>
        <taxon>Hyphomicrobiaceae</taxon>
        <taxon>Methyloceanibacter</taxon>
    </lineage>
</organism>
<evidence type="ECO:0000256" key="5">
    <source>
        <dbReference type="ARBA" id="ARBA00022676"/>
    </source>
</evidence>
<evidence type="ECO:0000256" key="12">
    <source>
        <dbReference type="ARBA" id="ARBA00023306"/>
    </source>
</evidence>
<dbReference type="GO" id="GO:0015648">
    <property type="term" value="F:lipid-linked peptidoglycan transporter activity"/>
    <property type="evidence" value="ECO:0007669"/>
    <property type="project" value="TreeGrafter"/>
</dbReference>
<evidence type="ECO:0000256" key="21">
    <source>
        <dbReference type="SAM" id="Phobius"/>
    </source>
</evidence>
<evidence type="ECO:0000256" key="6">
    <source>
        <dbReference type="ARBA" id="ARBA00022679"/>
    </source>
</evidence>
<reference evidence="22 23" key="1">
    <citation type="submission" date="2014-09" db="EMBL/GenBank/DDBJ databases">
        <title>Genome sequencing of Methyloceanibacter caenitepidi Gela4.</title>
        <authorList>
            <person name="Takeuchi M."/>
            <person name="Susumu S."/>
            <person name="Kamagata Y."/>
            <person name="Oshima K."/>
            <person name="Hattori M."/>
            <person name="Iwasaki W."/>
        </authorList>
    </citation>
    <scope>NUCLEOTIDE SEQUENCE [LARGE SCALE GENOMIC DNA]</scope>
    <source>
        <strain evidence="22 23">Gela4</strain>
    </source>
</reference>
<dbReference type="GO" id="GO:0009252">
    <property type="term" value="P:peptidoglycan biosynthetic process"/>
    <property type="evidence" value="ECO:0007669"/>
    <property type="project" value="UniProtKB-KW"/>
</dbReference>
<evidence type="ECO:0000256" key="7">
    <source>
        <dbReference type="ARBA" id="ARBA00022692"/>
    </source>
</evidence>
<dbReference type="EC" id="2.4.99.28" evidence="19"/>
<dbReference type="HOGENOM" id="CLU_029243_1_1_5"/>
<evidence type="ECO:0000256" key="3">
    <source>
        <dbReference type="ARBA" id="ARBA00022475"/>
    </source>
</evidence>
<evidence type="ECO:0000256" key="11">
    <source>
        <dbReference type="ARBA" id="ARBA00023136"/>
    </source>
</evidence>
<feature type="transmembrane region" description="Helical" evidence="21">
    <location>
        <begin position="266"/>
        <end position="292"/>
    </location>
</feature>
<evidence type="ECO:0000256" key="17">
    <source>
        <dbReference type="ARBA" id="ARBA00041185"/>
    </source>
</evidence>
<keyword evidence="10 21" id="KW-1133">Transmembrane helix</keyword>
<evidence type="ECO:0000256" key="19">
    <source>
        <dbReference type="ARBA" id="ARBA00044770"/>
    </source>
</evidence>
<keyword evidence="5" id="KW-0328">Glycosyltransferase</keyword>
<accession>A0A0A8K2M6</accession>
<dbReference type="GO" id="GO:0005886">
    <property type="term" value="C:plasma membrane"/>
    <property type="evidence" value="ECO:0007669"/>
    <property type="project" value="UniProtKB-SubCell"/>
</dbReference>
<dbReference type="OrthoDB" id="9768187at2"/>
<feature type="transmembrane region" description="Helical" evidence="21">
    <location>
        <begin position="84"/>
        <end position="103"/>
    </location>
</feature>
<comment type="pathway">
    <text evidence="2">Cell wall biogenesis; peptidoglycan biosynthesis.</text>
</comment>
<comment type="subcellular location">
    <subcellularLocation>
        <location evidence="1">Cell membrane</location>
        <topology evidence="1">Multi-pass membrane protein</topology>
    </subcellularLocation>
</comment>
<dbReference type="EMBL" id="AP014648">
    <property type="protein sequence ID" value="BAQ17031.1"/>
    <property type="molecule type" value="Genomic_DNA"/>
</dbReference>
<keyword evidence="11 21" id="KW-0472">Membrane</keyword>
<dbReference type="PANTHER" id="PTHR30474:SF2">
    <property type="entry name" value="PEPTIDOGLYCAN GLYCOSYLTRANSFERASE FTSW-RELATED"/>
    <property type="match status" value="1"/>
</dbReference>
<keyword evidence="23" id="KW-1185">Reference proteome</keyword>
<evidence type="ECO:0000313" key="23">
    <source>
        <dbReference type="Proteomes" id="UP000031643"/>
    </source>
</evidence>
<evidence type="ECO:0000256" key="1">
    <source>
        <dbReference type="ARBA" id="ARBA00004651"/>
    </source>
</evidence>
<feature type="transmembrane region" description="Helical" evidence="21">
    <location>
        <begin position="304"/>
        <end position="327"/>
    </location>
</feature>
<gene>
    <name evidence="22" type="ORF">GL4_1576</name>
</gene>
<feature type="transmembrane region" description="Helical" evidence="21">
    <location>
        <begin position="147"/>
        <end position="166"/>
    </location>
</feature>
<sequence>MRITRADKSVLSDWWFTVDRLMLVALMLLMGAGVVLSLAASPPIAEKLGLDQFHFVRRHVAMLLPAFAIMFAASTLTPKQIRRASLIIFVIGIALMVGILFVGPEVKGAKRWLHMGPIGIQPSEFVKPAFIVLSAWLFNESQKRKDVPGLELAILIYAVFALLLVLQPDFGQTLLISIVWGGLFFMAGINMIWIVVLIGLGVLGLLSAYFLLPHVASRIDRFLFPATGDTYQSDRSLESFLRGGWFGRGPGEGTVKDVLPDSHTDFIFAVAAEEYGLIACLILLILFAFIVLRGLSKASQESDGFIRHAIAGLVMLFGLQTLINMAVNVGLLPAKGMTLPFISFGGSSMLAMALTMGFTLGLTRKRPRAGRLEYSATAAHDGDPAKARGQTA</sequence>
<feature type="transmembrane region" description="Helical" evidence="21">
    <location>
        <begin position="178"/>
        <end position="211"/>
    </location>
</feature>